<evidence type="ECO:0000256" key="1">
    <source>
        <dbReference type="SAM" id="MobiDB-lite"/>
    </source>
</evidence>
<evidence type="ECO:0000313" key="3">
    <source>
        <dbReference type="Proteomes" id="UP000078542"/>
    </source>
</evidence>
<accession>A0A195CI52</accession>
<dbReference type="Proteomes" id="UP000078542">
    <property type="component" value="Unassembled WGS sequence"/>
</dbReference>
<feature type="compositionally biased region" description="Polar residues" evidence="1">
    <location>
        <begin position="312"/>
        <end position="329"/>
    </location>
</feature>
<organism evidence="2 3">
    <name type="scientific">Cyphomyrmex costatus</name>
    <dbReference type="NCBI Taxonomy" id="456900"/>
    <lineage>
        <taxon>Eukaryota</taxon>
        <taxon>Metazoa</taxon>
        <taxon>Ecdysozoa</taxon>
        <taxon>Arthropoda</taxon>
        <taxon>Hexapoda</taxon>
        <taxon>Insecta</taxon>
        <taxon>Pterygota</taxon>
        <taxon>Neoptera</taxon>
        <taxon>Endopterygota</taxon>
        <taxon>Hymenoptera</taxon>
        <taxon>Apocrita</taxon>
        <taxon>Aculeata</taxon>
        <taxon>Formicoidea</taxon>
        <taxon>Formicidae</taxon>
        <taxon>Myrmicinae</taxon>
        <taxon>Cyphomyrmex</taxon>
    </lineage>
</organism>
<feature type="compositionally biased region" description="Polar residues" evidence="1">
    <location>
        <begin position="336"/>
        <end position="352"/>
    </location>
</feature>
<dbReference type="AlphaFoldDB" id="A0A195CI52"/>
<keyword evidence="3" id="KW-1185">Reference proteome</keyword>
<feature type="compositionally biased region" description="Basic residues" evidence="1">
    <location>
        <begin position="281"/>
        <end position="295"/>
    </location>
</feature>
<evidence type="ECO:0000313" key="2">
    <source>
        <dbReference type="EMBL" id="KYN00107.1"/>
    </source>
</evidence>
<feature type="compositionally biased region" description="Basic and acidic residues" evidence="1">
    <location>
        <begin position="255"/>
        <end position="267"/>
    </location>
</feature>
<protein>
    <submittedName>
        <fullName evidence="2">Uncharacterized protein</fullName>
    </submittedName>
</protein>
<name>A0A195CI52_9HYME</name>
<feature type="region of interest" description="Disordered" evidence="1">
    <location>
        <begin position="152"/>
        <end position="171"/>
    </location>
</feature>
<gene>
    <name evidence="2" type="ORF">ALC62_09170</name>
</gene>
<dbReference type="PANTHER" id="PTHR36696">
    <property type="entry name" value="AGAP012002-PA"/>
    <property type="match status" value="1"/>
</dbReference>
<feature type="region of interest" description="Disordered" evidence="1">
    <location>
        <begin position="237"/>
        <end position="352"/>
    </location>
</feature>
<dbReference type="STRING" id="456900.A0A195CI52"/>
<proteinExistence type="predicted"/>
<dbReference type="EMBL" id="KQ977754">
    <property type="protein sequence ID" value="KYN00107.1"/>
    <property type="molecule type" value="Genomic_DNA"/>
</dbReference>
<dbReference type="PANTHER" id="PTHR36696:SF1">
    <property type="entry name" value="EF-HAND DOMAIN-CONTAINING PROTEIN"/>
    <property type="match status" value="1"/>
</dbReference>
<sequence length="573" mass="63016">MPGIASATGLLSARIQPIRRPKPKSVELSGCTRAAPFALRPFAGLFNPYPYGCSVLCNHPADCEAKEVVRRAKDTWEGKDKSGIVKNMSAATEGKALLLPEEMEMIRTSLLAVGAGGGGGETAAGNVGGGDGYNAEITASAVPEELFRKYTETDSRPLTPAPTLASGPTALTGRTAQEDLPATCNPRERTTLVLDLRTSSQNQQENETFSWHALTLELPPTPRKNELFICKPTLRPQHSLAIPVPPPSSLSSPIAEKRETSSSRNAEEEIDSDNEQQPTITRRRGKRLRKRKCRRGSTYGQQTEVRDPLEPTVTQVSQIGNGSRRSSLHVNVGEVDSSTSPKRTSTQVTSHTMPSSFLAPDILKHLCRELDRDKVEAEFSIKRRIALEEALRVKGDAYTLRGSRQTSANPSAENAPRIFSRQAARFELLDSQSLCGLTSLQYLSKHAYVTSGRKLIFGRIFNKFNEEALHSARRISPSDIEEALQEVIGKALTDEQRSYIKSVIGDVTQPLGFREWCGLCAAVERLLCPLPSKESDPPTWLERTDFEALERRLKSAGSVDFTLALLLKEIRNR</sequence>
<reference evidence="2 3" key="1">
    <citation type="submission" date="2016-03" db="EMBL/GenBank/DDBJ databases">
        <title>Cyphomyrmex costatus WGS genome.</title>
        <authorList>
            <person name="Nygaard S."/>
            <person name="Hu H."/>
            <person name="Boomsma J."/>
            <person name="Zhang G."/>
        </authorList>
    </citation>
    <scope>NUCLEOTIDE SEQUENCE [LARGE SCALE GENOMIC DNA]</scope>
    <source>
        <strain evidence="2">MS0001</strain>
        <tissue evidence="2">Whole body</tissue>
    </source>
</reference>